<reference evidence="1" key="1">
    <citation type="journal article" date="2014" name="Front. Microbiol.">
        <title>High frequency of phylogenetically diverse reductive dehalogenase-homologous genes in deep subseafloor sedimentary metagenomes.</title>
        <authorList>
            <person name="Kawai M."/>
            <person name="Futagami T."/>
            <person name="Toyoda A."/>
            <person name="Takaki Y."/>
            <person name="Nishi S."/>
            <person name="Hori S."/>
            <person name="Arai W."/>
            <person name="Tsubouchi T."/>
            <person name="Morono Y."/>
            <person name="Uchiyama I."/>
            <person name="Ito T."/>
            <person name="Fujiyama A."/>
            <person name="Inagaki F."/>
            <person name="Takami H."/>
        </authorList>
    </citation>
    <scope>NUCLEOTIDE SEQUENCE</scope>
    <source>
        <strain evidence="1">Expedition CK06-06</strain>
    </source>
</reference>
<sequence length="121" mass="14225">MSYTLNEATFTYLDEKKVPRHIIDALTSVSWPEQMDKEPFITKIKQVSPKIKKRYIDMIVEAAGLTWYQEKNSSEKIKILVSDAAKQFSGITELNALCWIHEERHYKNLIPIFDLHKKQLK</sequence>
<dbReference type="EMBL" id="BARU01007669">
    <property type="protein sequence ID" value="GAH46840.1"/>
    <property type="molecule type" value="Genomic_DNA"/>
</dbReference>
<dbReference type="AlphaFoldDB" id="X1GPN3"/>
<comment type="caution">
    <text evidence="1">The sequence shown here is derived from an EMBL/GenBank/DDBJ whole genome shotgun (WGS) entry which is preliminary data.</text>
</comment>
<name>X1GPN3_9ZZZZ</name>
<evidence type="ECO:0000313" key="1">
    <source>
        <dbReference type="EMBL" id="GAH46840.1"/>
    </source>
</evidence>
<accession>X1GPN3</accession>
<protein>
    <submittedName>
        <fullName evidence="1">Uncharacterized protein</fullName>
    </submittedName>
</protein>
<gene>
    <name evidence="1" type="ORF">S03H2_15112</name>
</gene>
<feature type="non-terminal residue" evidence="1">
    <location>
        <position position="121"/>
    </location>
</feature>
<proteinExistence type="predicted"/>
<organism evidence="1">
    <name type="scientific">marine sediment metagenome</name>
    <dbReference type="NCBI Taxonomy" id="412755"/>
    <lineage>
        <taxon>unclassified sequences</taxon>
        <taxon>metagenomes</taxon>
        <taxon>ecological metagenomes</taxon>
    </lineage>
</organism>